<proteinExistence type="predicted"/>
<feature type="transmembrane region" description="Helical" evidence="1">
    <location>
        <begin position="6"/>
        <end position="26"/>
    </location>
</feature>
<gene>
    <name evidence="2" type="ORF">YYC_00035</name>
</gene>
<dbReference type="Proteomes" id="UP000018538">
    <property type="component" value="Unassembled WGS sequence"/>
</dbReference>
<sequence length="65" mass="7288">MEFDLILIFVIILNKLNLNTFINEIISYIKGSGLGLSLKLRFGELVFGLGLSIILYLILNNSNTN</sequence>
<feature type="transmembrane region" description="Helical" evidence="1">
    <location>
        <begin position="38"/>
        <end position="59"/>
    </location>
</feature>
<reference evidence="2 3" key="1">
    <citation type="submission" date="2013-11" db="EMBL/GenBank/DDBJ databases">
        <title>The Genome Sequence of Plasmodium yoelii 17X.</title>
        <authorList>
            <consortium name="The Broad Institute Genomics Platform"/>
            <consortium name="The Broad Institute Genome Sequencing Center for Infectious Disease"/>
            <person name="Neafsey D."/>
            <person name="Adams J."/>
            <person name="Walker B."/>
            <person name="Young S.K."/>
            <person name="Zeng Q."/>
            <person name="Gargeya S."/>
            <person name="Fitzgerald M."/>
            <person name="Haas B."/>
            <person name="Abouelleil A."/>
            <person name="Alvarado L."/>
            <person name="Chapman S.B."/>
            <person name="Gainer-Dewar J."/>
            <person name="Goldberg J."/>
            <person name="Griggs A."/>
            <person name="Gujja S."/>
            <person name="Hansen M."/>
            <person name="Howarth C."/>
            <person name="Imamovic A."/>
            <person name="Ireland A."/>
            <person name="Larimer J."/>
            <person name="McCowan C."/>
            <person name="Murphy C."/>
            <person name="Pearson M."/>
            <person name="Poon T.W."/>
            <person name="Priest M."/>
            <person name="Roberts A."/>
            <person name="Saif S."/>
            <person name="Shea T."/>
            <person name="Sykes S."/>
            <person name="Wortman J."/>
            <person name="Nusbaum C."/>
            <person name="Birren B."/>
        </authorList>
    </citation>
    <scope>NUCLEOTIDE SEQUENCE [LARGE SCALE GENOMIC DNA]</scope>
    <source>
        <strain evidence="2 3">17X</strain>
    </source>
</reference>
<keyword evidence="1" id="KW-0472">Membrane</keyword>
<keyword evidence="3" id="KW-1185">Reference proteome</keyword>
<evidence type="ECO:0000313" key="2">
    <source>
        <dbReference type="EMBL" id="ETB63511.1"/>
    </source>
</evidence>
<keyword evidence="1" id="KW-0812">Transmembrane</keyword>
<dbReference type="AlphaFoldDB" id="V7PVB1"/>
<evidence type="ECO:0000256" key="1">
    <source>
        <dbReference type="SAM" id="Phobius"/>
    </source>
</evidence>
<dbReference type="EMBL" id="KI635720">
    <property type="protein sequence ID" value="ETB63511.1"/>
    <property type="molecule type" value="Genomic_DNA"/>
</dbReference>
<accession>V7PVB1</accession>
<evidence type="ECO:0000313" key="3">
    <source>
        <dbReference type="Proteomes" id="UP000018538"/>
    </source>
</evidence>
<organism evidence="2 3">
    <name type="scientific">Plasmodium yoelii 17X</name>
    <dbReference type="NCBI Taxonomy" id="1323249"/>
    <lineage>
        <taxon>Eukaryota</taxon>
        <taxon>Sar</taxon>
        <taxon>Alveolata</taxon>
        <taxon>Apicomplexa</taxon>
        <taxon>Aconoidasida</taxon>
        <taxon>Haemosporida</taxon>
        <taxon>Plasmodiidae</taxon>
        <taxon>Plasmodium</taxon>
        <taxon>Plasmodium (Vinckeia)</taxon>
    </lineage>
</organism>
<keyword evidence="1" id="KW-1133">Transmembrane helix</keyword>
<name>V7PVB1_PLAYE</name>
<protein>
    <submittedName>
        <fullName evidence="2">Uncharacterized protein</fullName>
    </submittedName>
</protein>